<protein>
    <submittedName>
        <fullName evidence="1">Uncharacterized protein</fullName>
    </submittedName>
</protein>
<dbReference type="Proteomes" id="UP000095209">
    <property type="component" value="Unassembled WGS sequence"/>
</dbReference>
<dbReference type="EMBL" id="MJEH01000007">
    <property type="protein sequence ID" value="OEH93886.1"/>
    <property type="molecule type" value="Genomic_DNA"/>
</dbReference>
<organism evidence="1 2">
    <name type="scientific">Bacillus solimangrovi</name>
    <dbReference type="NCBI Taxonomy" id="1305675"/>
    <lineage>
        <taxon>Bacteria</taxon>
        <taxon>Bacillati</taxon>
        <taxon>Bacillota</taxon>
        <taxon>Bacilli</taxon>
        <taxon>Bacillales</taxon>
        <taxon>Bacillaceae</taxon>
        <taxon>Bacillus</taxon>
    </lineage>
</organism>
<evidence type="ECO:0000313" key="1">
    <source>
        <dbReference type="EMBL" id="OEH93886.1"/>
    </source>
</evidence>
<gene>
    <name evidence="1" type="ORF">BFG57_10460</name>
</gene>
<comment type="caution">
    <text evidence="1">The sequence shown here is derived from an EMBL/GenBank/DDBJ whole genome shotgun (WGS) entry which is preliminary data.</text>
</comment>
<keyword evidence="2" id="KW-1185">Reference proteome</keyword>
<proteinExistence type="predicted"/>
<dbReference type="RefSeq" id="WP_069716030.1">
    <property type="nucleotide sequence ID" value="NZ_MJEH01000007.1"/>
</dbReference>
<evidence type="ECO:0000313" key="2">
    <source>
        <dbReference type="Proteomes" id="UP000095209"/>
    </source>
</evidence>
<dbReference type="AlphaFoldDB" id="A0A1E5LIL0"/>
<name>A0A1E5LIL0_9BACI</name>
<accession>A0A1E5LIL0</accession>
<dbReference type="OrthoDB" id="9826360at2"/>
<sequence>MIKIINILILFASISIYLTGCYQQNQKSQLLDEVHTPIDHVLTLTPIPFNKGDAEILNNLFIDWFVGAVNYEYKSENSKNKDEDVILFSYHIYEFGEEITQSNVLGEYMVNDLTSTGKFVYSLLNTCTSENACFELVVSSKSSSGESLSWGPISDFKLSTPLSNVHSKFLNNEVHLERGEQAIVGAYVSRTSSEGSYTSRLTEDEMKKYDRAFVIKVMLTDEPI</sequence>
<reference evidence="1 2" key="1">
    <citation type="submission" date="2016-08" db="EMBL/GenBank/DDBJ databases">
        <title>Genome of Bacillus solimangrovi GH2-4.</title>
        <authorList>
            <person name="Lim S."/>
            <person name="Kim B.-C."/>
        </authorList>
    </citation>
    <scope>NUCLEOTIDE SEQUENCE [LARGE SCALE GENOMIC DNA]</scope>
    <source>
        <strain evidence="1 2">GH2-4</strain>
    </source>
</reference>